<feature type="binding site" evidence="10">
    <location>
        <position position="64"/>
    </location>
    <ligand>
        <name>[4Fe-4S] cluster</name>
        <dbReference type="ChEBI" id="CHEBI:49883"/>
        <label>2</label>
    </ligand>
</feature>
<feature type="binding site" evidence="10">
    <location>
        <position position="77"/>
    </location>
    <ligand>
        <name>[4Fe-4S] cluster</name>
        <dbReference type="ChEBI" id="CHEBI:49883"/>
        <label>2</label>
    </ligand>
</feature>
<evidence type="ECO:0000256" key="6">
    <source>
        <dbReference type="ARBA" id="ARBA00023004"/>
    </source>
</evidence>
<dbReference type="EMBL" id="DROK01000076">
    <property type="protein sequence ID" value="HHI96729.1"/>
    <property type="molecule type" value="Genomic_DNA"/>
</dbReference>
<feature type="binding site" evidence="10">
    <location>
        <position position="453"/>
    </location>
    <ligand>
        <name>[Ni-4Fe-4S] cluster</name>
        <dbReference type="ChEBI" id="CHEBI:47739"/>
    </ligand>
</feature>
<dbReference type="PIRSF" id="PIRSF005023">
    <property type="entry name" value="CODH"/>
    <property type="match status" value="1"/>
</dbReference>
<feature type="binding site" evidence="10">
    <location>
        <position position="523"/>
    </location>
    <ligand>
        <name>[Ni-4Fe-4S] cluster</name>
        <dbReference type="ChEBI" id="CHEBI:47739"/>
    </ligand>
</feature>
<evidence type="ECO:0000256" key="10">
    <source>
        <dbReference type="PIRSR" id="PIRSR005023-1"/>
    </source>
</evidence>
<proteinExistence type="predicted"/>
<name>A0A7V5NYS4_9BACT</name>
<keyword evidence="3 10" id="KW-0533">Nickel</keyword>
<dbReference type="GO" id="GO:0051539">
    <property type="term" value="F:4 iron, 4 sulfur cluster binding"/>
    <property type="evidence" value="ECO:0007669"/>
    <property type="project" value="UniProtKB-UniRule"/>
</dbReference>
<evidence type="ECO:0000256" key="5">
    <source>
        <dbReference type="ARBA" id="ARBA00023002"/>
    </source>
</evidence>
<keyword evidence="7 9" id="KW-0411">Iron-sulfur</keyword>
<evidence type="ECO:0000256" key="3">
    <source>
        <dbReference type="ARBA" id="ARBA00022596"/>
    </source>
</evidence>
<feature type="binding site" evidence="10">
    <location>
        <position position="341"/>
    </location>
    <ligand>
        <name>[Ni-4Fe-4S] cluster</name>
        <dbReference type="ChEBI" id="CHEBI:47739"/>
    </ligand>
</feature>
<dbReference type="PANTHER" id="PTHR30109">
    <property type="entry name" value="HYDROXYLAMINE REDUCTASE"/>
    <property type="match status" value="1"/>
</dbReference>
<evidence type="ECO:0000256" key="4">
    <source>
        <dbReference type="ARBA" id="ARBA00022723"/>
    </source>
</evidence>
<dbReference type="Proteomes" id="UP000886101">
    <property type="component" value="Unassembled WGS sequence"/>
</dbReference>
<keyword evidence="2 9" id="KW-0004">4Fe-4S</keyword>
<feature type="binding site" evidence="10">
    <location>
        <position position="56"/>
    </location>
    <ligand>
        <name>[4Fe-4S] cluster</name>
        <dbReference type="ChEBI" id="CHEBI:49883"/>
        <label>2</label>
    </ligand>
</feature>
<evidence type="ECO:0000256" key="8">
    <source>
        <dbReference type="ARBA" id="ARBA00048733"/>
    </source>
</evidence>
<dbReference type="InterPro" id="IPR010047">
    <property type="entry name" value="CODH"/>
</dbReference>
<feature type="binding site" evidence="10">
    <location>
        <position position="482"/>
    </location>
    <ligand>
        <name>[Ni-4Fe-4S] cluster</name>
        <dbReference type="ChEBI" id="CHEBI:47739"/>
    </ligand>
</feature>
<feature type="binding site" evidence="10">
    <location>
        <position position="55"/>
    </location>
    <ligand>
        <name>[4Fe-4S] cluster</name>
        <dbReference type="ChEBI" id="CHEBI:49883"/>
        <label>1</label>
        <note>ligand shared between dimeric partners</note>
    </ligand>
</feature>
<dbReference type="InterPro" id="IPR004137">
    <property type="entry name" value="HCP/CODH"/>
</dbReference>
<evidence type="ECO:0000256" key="7">
    <source>
        <dbReference type="ARBA" id="ARBA00023014"/>
    </source>
</evidence>
<dbReference type="GO" id="GO:0006091">
    <property type="term" value="P:generation of precursor metabolites and energy"/>
    <property type="evidence" value="ECO:0007669"/>
    <property type="project" value="InterPro"/>
</dbReference>
<comment type="catalytic activity">
    <reaction evidence="8 9">
        <text>CO + 2 oxidized [2Fe-2S]-[ferredoxin] + H2O = 2 reduced [2Fe-2S]-[ferredoxin] + CO2 + 2 H(+)</text>
        <dbReference type="Rhea" id="RHEA:21040"/>
        <dbReference type="Rhea" id="RHEA-COMP:10000"/>
        <dbReference type="Rhea" id="RHEA-COMP:10001"/>
        <dbReference type="ChEBI" id="CHEBI:15377"/>
        <dbReference type="ChEBI" id="CHEBI:15378"/>
        <dbReference type="ChEBI" id="CHEBI:16526"/>
        <dbReference type="ChEBI" id="CHEBI:17245"/>
        <dbReference type="ChEBI" id="CHEBI:33737"/>
        <dbReference type="ChEBI" id="CHEBI:33738"/>
        <dbReference type="EC" id="1.2.7.4"/>
    </reaction>
</comment>
<feature type="binding site" evidence="10">
    <location>
        <position position="59"/>
    </location>
    <ligand>
        <name>[4Fe-4S] cluster</name>
        <dbReference type="ChEBI" id="CHEBI:49883"/>
        <label>2</label>
    </ligand>
</feature>
<keyword evidence="6 9" id="KW-0408">Iron</keyword>
<accession>A0A7V5NYS4</accession>
<dbReference type="GO" id="GO:0042542">
    <property type="term" value="P:response to hydrogen peroxide"/>
    <property type="evidence" value="ECO:0007669"/>
    <property type="project" value="TreeGrafter"/>
</dbReference>
<evidence type="ECO:0000256" key="9">
    <source>
        <dbReference type="PIRNR" id="PIRNR005023"/>
    </source>
</evidence>
<organism evidence="11">
    <name type="scientific">Thermodesulfatator atlanticus</name>
    <dbReference type="NCBI Taxonomy" id="501497"/>
    <lineage>
        <taxon>Bacteria</taxon>
        <taxon>Pseudomonadati</taxon>
        <taxon>Thermodesulfobacteriota</taxon>
        <taxon>Thermodesulfobacteria</taxon>
        <taxon>Thermodesulfobacteriales</taxon>
        <taxon>Thermodesulfatatoraceae</taxon>
        <taxon>Thermodesulfatator</taxon>
    </lineage>
</organism>
<dbReference type="InterPro" id="IPR016101">
    <property type="entry name" value="CO_DH_a-bundle"/>
</dbReference>
<keyword evidence="4 9" id="KW-0479">Metal-binding</keyword>
<feature type="binding site" evidence="10">
    <location>
        <position position="47"/>
    </location>
    <ligand>
        <name>[4Fe-4S] cluster</name>
        <dbReference type="ChEBI" id="CHEBI:49883"/>
        <label>1</label>
        <note>ligand shared between dimeric partners</note>
    </ligand>
</feature>
<protein>
    <recommendedName>
        <fullName evidence="9">Carbon monoxide dehydrogenase</fullName>
        <ecNumber evidence="9">1.2.7.4</ecNumber>
    </recommendedName>
</protein>
<dbReference type="NCBIfam" id="TIGR01702">
    <property type="entry name" value="CO_DH_cata"/>
    <property type="match status" value="1"/>
</dbReference>
<dbReference type="SUPFAM" id="SSF56821">
    <property type="entry name" value="Prismane protein-like"/>
    <property type="match status" value="1"/>
</dbReference>
<dbReference type="GO" id="GO:0004601">
    <property type="term" value="F:peroxidase activity"/>
    <property type="evidence" value="ECO:0007669"/>
    <property type="project" value="TreeGrafter"/>
</dbReference>
<feature type="binding site" evidence="10">
    <location>
        <position position="267"/>
    </location>
    <ligand>
        <name>[Ni-4Fe-4S] cluster</name>
        <dbReference type="ChEBI" id="CHEBI:47739"/>
    </ligand>
</feature>
<evidence type="ECO:0000256" key="1">
    <source>
        <dbReference type="ARBA" id="ARBA00001966"/>
    </source>
</evidence>
<dbReference type="GO" id="GO:0050418">
    <property type="term" value="F:hydroxylamine reductase activity"/>
    <property type="evidence" value="ECO:0007669"/>
    <property type="project" value="TreeGrafter"/>
</dbReference>
<evidence type="ECO:0000313" key="11">
    <source>
        <dbReference type="EMBL" id="HHI96729.1"/>
    </source>
</evidence>
<evidence type="ECO:0000256" key="2">
    <source>
        <dbReference type="ARBA" id="ARBA00022485"/>
    </source>
</evidence>
<dbReference type="InterPro" id="IPR011254">
    <property type="entry name" value="Prismane-like_sf"/>
</dbReference>
<dbReference type="GO" id="GO:0043885">
    <property type="term" value="F:anaerobic carbon-monoxide dehydrogenase activity"/>
    <property type="evidence" value="ECO:0007669"/>
    <property type="project" value="UniProtKB-UniRule"/>
</dbReference>
<feature type="binding site" evidence="10">
    <location>
        <position position="303"/>
    </location>
    <ligand>
        <name>[Ni-4Fe-4S] cluster</name>
        <dbReference type="ChEBI" id="CHEBI:47739"/>
    </ligand>
</feature>
<gene>
    <name evidence="11" type="primary">cooS</name>
    <name evidence="11" type="ORF">ENJ96_02655</name>
</gene>
<reference evidence="11" key="1">
    <citation type="journal article" date="2020" name="mSystems">
        <title>Genome- and Community-Level Interaction Insights into Carbon Utilization and Element Cycling Functions of Hydrothermarchaeota in Hydrothermal Sediment.</title>
        <authorList>
            <person name="Zhou Z."/>
            <person name="Liu Y."/>
            <person name="Xu W."/>
            <person name="Pan J."/>
            <person name="Luo Z.H."/>
            <person name="Li M."/>
        </authorList>
    </citation>
    <scope>NUCLEOTIDE SEQUENCE [LARGE SCALE GENOMIC DNA]</scope>
    <source>
        <strain evidence="11">HyVt-533</strain>
    </source>
</reference>
<dbReference type="AlphaFoldDB" id="A0A7V5NYS4"/>
<dbReference type="PANTHER" id="PTHR30109:SF4">
    <property type="entry name" value="CARBON MONOXIDE DEHYDROGENASE"/>
    <property type="match status" value="1"/>
</dbReference>
<dbReference type="GO" id="GO:0016151">
    <property type="term" value="F:nickel cation binding"/>
    <property type="evidence" value="ECO:0007669"/>
    <property type="project" value="InterPro"/>
</dbReference>
<dbReference type="Gene3D" id="1.20.1270.30">
    <property type="match status" value="1"/>
</dbReference>
<sequence length="680" mass="73791">MDPRARFKGRKPACTVQCAVNQEMLEQIQGKVLTAPERVFKRGTKPCLFGKGGTCCHVCNMGPCQIIEGVEEMRGVCGATAATVASRNFCRMVAAGSSAHSDHGRGIAEVFYETVHGNAEDFEIKDENKLRVVAYYFGLDPKKETKELAKEVAVKALEQFGQQHGELAFIKRAPEKRQAKWRELGVVPRGVDREVVELLHRTSVGVDQDYRSLLKASVRTALADGWGGSMLATELQDILFGTPVPIRATVNLGVLKEDMVNVTVHGHEPEVAEALAMAAQDPEIIKEAQKVGAKGINLAGICCTGNEVLMRRGIPIAGSFVQQEMALATGAVEAMIVDVQCIMQNVATVAQAFHTAVITVSDKAEIEGAMHIPFDHHHPVESAKKILREAISRFPKRDKSRVYIPKSKMDVVAGFSHETILYILGGRFRASYKPLNENIINGRILGVAAIVGCDNFRVFDEVHVELAKELIANNVLVVATGCAATGLGRAGLLSPEAASLAGESLREVLEAVGCPPVLHMGSCVDNSRILIALTEMVNTGGLGEDIDELPAIGCAPQWMSEKAVAIGNYFVGSGACVVFGPDFPTEKSQVATDYLFHEFKNIFGANWLVARSAKDFAAVMIDKINEKRKNLGIDKPKPRILFDMAMRRALESPKVTSPFHGLGCFGPTYLKVEEEEEKAA</sequence>
<keyword evidence="5 9" id="KW-0560">Oxidoreductase</keyword>
<dbReference type="EC" id="1.2.7.4" evidence="9"/>
<comment type="caution">
    <text evidence="11">The sequence shown here is derived from an EMBL/GenBank/DDBJ whole genome shotgun (WGS) entry which is preliminary data.</text>
</comment>
<dbReference type="Gene3D" id="3.40.50.2030">
    <property type="match status" value="2"/>
</dbReference>
<dbReference type="Pfam" id="PF03063">
    <property type="entry name" value="Prismane"/>
    <property type="match status" value="1"/>
</dbReference>
<dbReference type="InterPro" id="IPR016099">
    <property type="entry name" value="Prismane-like_a/b-sand"/>
</dbReference>
<comment type="cofactor">
    <cofactor evidence="1">
        <name>[4Fe-4S] cluster</name>
        <dbReference type="ChEBI" id="CHEBI:49883"/>
    </cofactor>
</comment>